<dbReference type="Gene3D" id="1.10.510.10">
    <property type="entry name" value="Transferase(Phosphotransferase) domain 1"/>
    <property type="match status" value="1"/>
</dbReference>
<comment type="similarity">
    <text evidence="7">Belongs to the protein kinase superfamily.</text>
</comment>
<dbReference type="SUPFAM" id="SSF56112">
    <property type="entry name" value="Protein kinase-like (PK-like)"/>
    <property type="match status" value="1"/>
</dbReference>
<dbReference type="Proteomes" id="UP000095284">
    <property type="component" value="Unplaced"/>
</dbReference>
<accession>A0A1I7STV5</accession>
<dbReference type="GO" id="GO:0035556">
    <property type="term" value="P:intracellular signal transduction"/>
    <property type="evidence" value="ECO:0007669"/>
    <property type="project" value="TreeGrafter"/>
</dbReference>
<keyword evidence="1 7" id="KW-0723">Serine/threonine-protein kinase</keyword>
<keyword evidence="4" id="KW-0418">Kinase</keyword>
<feature type="domain" description="Protein kinase" evidence="9">
    <location>
        <begin position="44"/>
        <end position="296"/>
    </location>
</feature>
<dbReference type="GO" id="GO:0005524">
    <property type="term" value="F:ATP binding"/>
    <property type="evidence" value="ECO:0007669"/>
    <property type="project" value="UniProtKB-UniRule"/>
</dbReference>
<dbReference type="WBParaSite" id="BXY_1647500.1">
    <property type="protein sequence ID" value="BXY_1647500.1"/>
    <property type="gene ID" value="BXY_1647500"/>
</dbReference>
<evidence type="ECO:0000256" key="3">
    <source>
        <dbReference type="ARBA" id="ARBA00022741"/>
    </source>
</evidence>
<dbReference type="PROSITE" id="PS00108">
    <property type="entry name" value="PROTEIN_KINASE_ST"/>
    <property type="match status" value="1"/>
</dbReference>
<keyword evidence="2" id="KW-0808">Transferase</keyword>
<feature type="chain" id="PRO_5009306637" evidence="8">
    <location>
        <begin position="24"/>
        <end position="332"/>
    </location>
</feature>
<keyword evidence="8" id="KW-0732">Signal</keyword>
<evidence type="ECO:0000256" key="5">
    <source>
        <dbReference type="ARBA" id="ARBA00022840"/>
    </source>
</evidence>
<dbReference type="GO" id="GO:0000226">
    <property type="term" value="P:microtubule cytoskeleton organization"/>
    <property type="evidence" value="ECO:0007669"/>
    <property type="project" value="TreeGrafter"/>
</dbReference>
<organism evidence="10 11">
    <name type="scientific">Bursaphelenchus xylophilus</name>
    <name type="common">Pinewood nematode worm</name>
    <name type="synonym">Aphelenchoides xylophilus</name>
    <dbReference type="NCBI Taxonomy" id="6326"/>
    <lineage>
        <taxon>Eukaryota</taxon>
        <taxon>Metazoa</taxon>
        <taxon>Ecdysozoa</taxon>
        <taxon>Nematoda</taxon>
        <taxon>Chromadorea</taxon>
        <taxon>Rhabditida</taxon>
        <taxon>Tylenchina</taxon>
        <taxon>Tylenchomorpha</taxon>
        <taxon>Aphelenchoidea</taxon>
        <taxon>Aphelenchoididae</taxon>
        <taxon>Bursaphelenchus</taxon>
    </lineage>
</organism>
<dbReference type="InterPro" id="IPR000719">
    <property type="entry name" value="Prot_kinase_dom"/>
</dbReference>
<proteinExistence type="inferred from homology"/>
<evidence type="ECO:0000313" key="11">
    <source>
        <dbReference type="WBParaSite" id="BXY_1647500.1"/>
    </source>
</evidence>
<dbReference type="InterPro" id="IPR017441">
    <property type="entry name" value="Protein_kinase_ATP_BS"/>
</dbReference>
<sequence length="332" mass="38572">MRLVGSVARLSFLVLRLLPMAQAETSESSASFHMRELLLNNKVVLRNRVLGTGSYSKVLVAYSNKLNKLVAVKKIDRRQKNEYTRRFLPREIKLVVQLDHPNVIKVFEVIKTNEYICMVEEYAGNGDLLRLIKSKKRIDELEGRLLFRQFVEGLRYLETMKILHRDLKCENLFLDEHNNLKIGDFGFARFMQDGEVSRTYCGSKAYVALEIMQSIEYADNAVDIWSAGVVLYVMLTGIMPFDDRKPQEMISMQRDHRVRFPHSCPSDPARKLIYRMLHPDPRKRVNLHQIIGSEWLRNTPYMMRGPVTSDDNSCATASYISQEELNKFNNDD</sequence>
<evidence type="ECO:0000256" key="6">
    <source>
        <dbReference type="PROSITE-ProRule" id="PRU10141"/>
    </source>
</evidence>
<keyword evidence="5 6" id="KW-0067">ATP-binding</keyword>
<dbReference type="GO" id="GO:0005737">
    <property type="term" value="C:cytoplasm"/>
    <property type="evidence" value="ECO:0007669"/>
    <property type="project" value="TreeGrafter"/>
</dbReference>
<feature type="binding site" evidence="6">
    <location>
        <position position="74"/>
    </location>
    <ligand>
        <name>ATP</name>
        <dbReference type="ChEBI" id="CHEBI:30616"/>
    </ligand>
</feature>
<dbReference type="SMART" id="SM00220">
    <property type="entry name" value="S_TKc"/>
    <property type="match status" value="1"/>
</dbReference>
<dbReference type="AlphaFoldDB" id="A0A1I7STV5"/>
<reference evidence="11" key="1">
    <citation type="submission" date="2016-11" db="UniProtKB">
        <authorList>
            <consortium name="WormBaseParasite"/>
        </authorList>
    </citation>
    <scope>IDENTIFICATION</scope>
</reference>
<dbReference type="PROSITE" id="PS50011">
    <property type="entry name" value="PROTEIN_KINASE_DOM"/>
    <property type="match status" value="1"/>
</dbReference>
<dbReference type="eggNOG" id="KOG0583">
    <property type="taxonomic scope" value="Eukaryota"/>
</dbReference>
<dbReference type="Pfam" id="PF00069">
    <property type="entry name" value="Pkinase"/>
    <property type="match status" value="1"/>
</dbReference>
<evidence type="ECO:0000313" key="10">
    <source>
        <dbReference type="Proteomes" id="UP000095284"/>
    </source>
</evidence>
<dbReference type="InterPro" id="IPR011009">
    <property type="entry name" value="Kinase-like_dom_sf"/>
</dbReference>
<evidence type="ECO:0000259" key="9">
    <source>
        <dbReference type="PROSITE" id="PS50011"/>
    </source>
</evidence>
<evidence type="ECO:0000256" key="4">
    <source>
        <dbReference type="ARBA" id="ARBA00022777"/>
    </source>
</evidence>
<evidence type="ECO:0000256" key="8">
    <source>
        <dbReference type="SAM" id="SignalP"/>
    </source>
</evidence>
<evidence type="ECO:0000256" key="7">
    <source>
        <dbReference type="RuleBase" id="RU000304"/>
    </source>
</evidence>
<evidence type="ECO:0000256" key="1">
    <source>
        <dbReference type="ARBA" id="ARBA00022527"/>
    </source>
</evidence>
<name>A0A1I7STV5_BURXY</name>
<dbReference type="PANTHER" id="PTHR24346:SF82">
    <property type="entry name" value="KP78A-RELATED"/>
    <property type="match status" value="1"/>
</dbReference>
<evidence type="ECO:0000256" key="2">
    <source>
        <dbReference type="ARBA" id="ARBA00022679"/>
    </source>
</evidence>
<dbReference type="GO" id="GO:0050321">
    <property type="term" value="F:tau-protein kinase activity"/>
    <property type="evidence" value="ECO:0007669"/>
    <property type="project" value="TreeGrafter"/>
</dbReference>
<dbReference type="PROSITE" id="PS00107">
    <property type="entry name" value="PROTEIN_KINASE_ATP"/>
    <property type="match status" value="1"/>
</dbReference>
<dbReference type="FunFam" id="1.10.510.10:FF:000658">
    <property type="entry name" value="Protein CBG12184"/>
    <property type="match status" value="1"/>
</dbReference>
<feature type="signal peptide" evidence="8">
    <location>
        <begin position="1"/>
        <end position="23"/>
    </location>
</feature>
<dbReference type="PANTHER" id="PTHR24346">
    <property type="entry name" value="MAP/MICROTUBULE AFFINITY-REGULATING KINASE"/>
    <property type="match status" value="1"/>
</dbReference>
<keyword evidence="3 6" id="KW-0547">Nucleotide-binding</keyword>
<dbReference type="InterPro" id="IPR008271">
    <property type="entry name" value="Ser/Thr_kinase_AS"/>
</dbReference>
<protein>
    <submittedName>
        <fullName evidence="11">Protein kinase domain-containing protein</fullName>
    </submittedName>
</protein>